<dbReference type="EMBL" id="WWBZ02000022">
    <property type="protein sequence ID" value="KAF4308304.1"/>
    <property type="molecule type" value="Genomic_DNA"/>
</dbReference>
<gene>
    <name evidence="2" type="ORF">GTA08_BOTSDO04275</name>
</gene>
<reference evidence="2" key="1">
    <citation type="submission" date="2020-04" db="EMBL/GenBank/DDBJ databases">
        <title>Genome Assembly and Annotation of Botryosphaeria dothidea sdau 11-99, a Latent Pathogen of Apple Fruit Ring Rot in China.</title>
        <authorList>
            <person name="Yu C."/>
            <person name="Diao Y."/>
            <person name="Lu Q."/>
            <person name="Zhao J."/>
            <person name="Cui S."/>
            <person name="Peng C."/>
            <person name="He B."/>
            <person name="Liu H."/>
        </authorList>
    </citation>
    <scope>NUCLEOTIDE SEQUENCE [LARGE SCALE GENOMIC DNA]</scope>
    <source>
        <strain evidence="2">Sdau11-99</strain>
    </source>
</reference>
<proteinExistence type="predicted"/>
<name>A0A8H4N2C0_9PEZI</name>
<dbReference type="Proteomes" id="UP000572817">
    <property type="component" value="Unassembled WGS sequence"/>
</dbReference>
<dbReference type="AlphaFoldDB" id="A0A8H4N2C0"/>
<feature type="chain" id="PRO_5034730116" description="Secreted protein" evidence="1">
    <location>
        <begin position="20"/>
        <end position="111"/>
    </location>
</feature>
<evidence type="ECO:0000313" key="2">
    <source>
        <dbReference type="EMBL" id="KAF4308304.1"/>
    </source>
</evidence>
<evidence type="ECO:0000313" key="3">
    <source>
        <dbReference type="Proteomes" id="UP000572817"/>
    </source>
</evidence>
<protein>
    <recommendedName>
        <fullName evidence="4">Secreted protein</fullName>
    </recommendedName>
</protein>
<keyword evidence="3" id="KW-1185">Reference proteome</keyword>
<keyword evidence="1" id="KW-0732">Signal</keyword>
<evidence type="ECO:0000256" key="1">
    <source>
        <dbReference type="SAM" id="SignalP"/>
    </source>
</evidence>
<comment type="caution">
    <text evidence="2">The sequence shown here is derived from an EMBL/GenBank/DDBJ whole genome shotgun (WGS) entry which is preliminary data.</text>
</comment>
<sequence>MKVTTVVVLLASSLTGVQASAWFCNCNSPSLGTTWAKRVCSQLGSNVRDATLDDYDANGNWVGRDNCEFNPSVFPMDKSPGSTGDWTKAKCQASYGTEYNSFCQWGASSPW</sequence>
<organism evidence="2 3">
    <name type="scientific">Botryosphaeria dothidea</name>
    <dbReference type="NCBI Taxonomy" id="55169"/>
    <lineage>
        <taxon>Eukaryota</taxon>
        <taxon>Fungi</taxon>
        <taxon>Dikarya</taxon>
        <taxon>Ascomycota</taxon>
        <taxon>Pezizomycotina</taxon>
        <taxon>Dothideomycetes</taxon>
        <taxon>Dothideomycetes incertae sedis</taxon>
        <taxon>Botryosphaeriales</taxon>
        <taxon>Botryosphaeriaceae</taxon>
        <taxon>Botryosphaeria</taxon>
    </lineage>
</organism>
<accession>A0A8H4N2C0</accession>
<feature type="signal peptide" evidence="1">
    <location>
        <begin position="1"/>
        <end position="19"/>
    </location>
</feature>
<evidence type="ECO:0008006" key="4">
    <source>
        <dbReference type="Google" id="ProtNLM"/>
    </source>
</evidence>